<feature type="coiled-coil region" evidence="5">
    <location>
        <begin position="293"/>
        <end position="334"/>
    </location>
</feature>
<evidence type="ECO:0000256" key="3">
    <source>
        <dbReference type="ARBA" id="ARBA00023069"/>
    </source>
</evidence>
<keyword evidence="4" id="KW-0966">Cell projection</keyword>
<keyword evidence="5" id="KW-0175">Coiled coil</keyword>
<gene>
    <name evidence="7" type="ORF">SACU0126_LOCUS21880</name>
</gene>
<dbReference type="InterPro" id="IPR019530">
    <property type="entry name" value="Intra-flagellar_transport_57"/>
</dbReference>
<evidence type="ECO:0000256" key="4">
    <source>
        <dbReference type="ARBA" id="ARBA00023273"/>
    </source>
</evidence>
<name>A0A7S3T4F8_9SPIT</name>
<comment type="similarity">
    <text evidence="2">Belongs to the IFT57 family.</text>
</comment>
<feature type="region of interest" description="Disordered" evidence="6">
    <location>
        <begin position="380"/>
        <end position="416"/>
    </location>
</feature>
<reference evidence="7" key="1">
    <citation type="submission" date="2021-01" db="EMBL/GenBank/DDBJ databases">
        <authorList>
            <person name="Corre E."/>
            <person name="Pelletier E."/>
            <person name="Niang G."/>
            <person name="Scheremetjew M."/>
            <person name="Finn R."/>
            <person name="Kale V."/>
            <person name="Holt S."/>
            <person name="Cochrane G."/>
            <person name="Meng A."/>
            <person name="Brown T."/>
            <person name="Cohen L."/>
        </authorList>
    </citation>
    <scope>NUCLEOTIDE SEQUENCE</scope>
    <source>
        <strain evidence="7">SPMC142</strain>
    </source>
</reference>
<evidence type="ECO:0000256" key="5">
    <source>
        <dbReference type="SAM" id="Coils"/>
    </source>
</evidence>
<comment type="subcellular location">
    <subcellularLocation>
        <location evidence="1">Cell projection</location>
        <location evidence="1">Cilium</location>
    </subcellularLocation>
</comment>
<dbReference type="EMBL" id="HBIQ01068674">
    <property type="protein sequence ID" value="CAE0573575.1"/>
    <property type="molecule type" value="Transcribed_RNA"/>
</dbReference>
<dbReference type="AlphaFoldDB" id="A0A7S3T4F8"/>
<evidence type="ECO:0000256" key="2">
    <source>
        <dbReference type="ARBA" id="ARBA00009415"/>
    </source>
</evidence>
<accession>A0A7S3T4F8</accession>
<dbReference type="GO" id="GO:0005815">
    <property type="term" value="C:microtubule organizing center"/>
    <property type="evidence" value="ECO:0007669"/>
    <property type="project" value="TreeGrafter"/>
</dbReference>
<dbReference type="PANTHER" id="PTHR16011:SF0">
    <property type="entry name" value="INTRAFLAGELLAR TRANSPORT PROTEIN 57 HOMOLOG"/>
    <property type="match status" value="1"/>
</dbReference>
<organism evidence="7">
    <name type="scientific">Strombidinopsis acuminata</name>
    <dbReference type="NCBI Taxonomy" id="141414"/>
    <lineage>
        <taxon>Eukaryota</taxon>
        <taxon>Sar</taxon>
        <taxon>Alveolata</taxon>
        <taxon>Ciliophora</taxon>
        <taxon>Intramacronucleata</taxon>
        <taxon>Spirotrichea</taxon>
        <taxon>Choreotrichia</taxon>
        <taxon>Choreotrichida</taxon>
        <taxon>Strombidinopsidae</taxon>
        <taxon>Strombidinopsis</taxon>
    </lineage>
</organism>
<dbReference type="PANTHER" id="PTHR16011">
    <property type="entry name" value="IFT57/HIPPI"/>
    <property type="match status" value="1"/>
</dbReference>
<protein>
    <recommendedName>
        <fullName evidence="8">Intraflagellar transport protein 57</fullName>
    </recommendedName>
</protein>
<keyword evidence="3" id="KW-0969">Cilium</keyword>
<evidence type="ECO:0008006" key="8">
    <source>
        <dbReference type="Google" id="ProtNLM"/>
    </source>
</evidence>
<evidence type="ECO:0000256" key="1">
    <source>
        <dbReference type="ARBA" id="ARBA00004138"/>
    </source>
</evidence>
<dbReference type="GO" id="GO:0005794">
    <property type="term" value="C:Golgi apparatus"/>
    <property type="evidence" value="ECO:0007669"/>
    <property type="project" value="TreeGrafter"/>
</dbReference>
<dbReference type="GO" id="GO:0042073">
    <property type="term" value="P:intraciliary transport"/>
    <property type="evidence" value="ECO:0007669"/>
    <property type="project" value="TreeGrafter"/>
</dbReference>
<dbReference type="Gene3D" id="1.10.287.1490">
    <property type="match status" value="1"/>
</dbReference>
<evidence type="ECO:0000313" key="7">
    <source>
        <dbReference type="EMBL" id="CAE0573575.1"/>
    </source>
</evidence>
<dbReference type="GO" id="GO:1905515">
    <property type="term" value="P:non-motile cilium assembly"/>
    <property type="evidence" value="ECO:0007669"/>
    <property type="project" value="TreeGrafter"/>
</dbReference>
<evidence type="ECO:0000256" key="6">
    <source>
        <dbReference type="SAM" id="MobiDB-lite"/>
    </source>
</evidence>
<sequence length="416" mass="46906">MATGAAASGAAAPAEGTIASNAEALQLNDEVVDMLMLLDYETKFCTKELKPMARTYFVYPAPNPAAQFQYFKSLVMWGLELLKLQANWDEYDDPNTVITNMLVILRDNGIQINAVPGKLKQGSGDSVCQTLNTLFREVLRRIGFEYGVPTYPDEGLADEAEVDSDAEIQSVGEDDMQVDGEEDDLMYQEDDIKRQDSEDNDHAVLEANIDPKEWLLEVERVAPKLKITMPNDAKEWRTHLSQTKGYKQVIETEFPTTKAQLDKLSASLSSALERIRSKEAFINTQFDHRALDYRQQQEELNQVQSHYTELNEVVTSLQNELKSVTEELEAVKTDMEERSTTVTDTAPIVKMKDSFKKLRSDTRQLEVRIGVVSHTLMQAKLRQRPTEDRKARGLYGGGPNGNDSGDERYDDNDGMN</sequence>
<dbReference type="GO" id="GO:0030992">
    <property type="term" value="C:intraciliary transport particle B"/>
    <property type="evidence" value="ECO:0007669"/>
    <property type="project" value="TreeGrafter"/>
</dbReference>
<dbReference type="Pfam" id="PF10498">
    <property type="entry name" value="IFT57"/>
    <property type="match status" value="1"/>
</dbReference>
<proteinExistence type="inferred from homology"/>
<dbReference type="GO" id="GO:0005929">
    <property type="term" value="C:cilium"/>
    <property type="evidence" value="ECO:0007669"/>
    <property type="project" value="UniProtKB-SubCell"/>
</dbReference>